<evidence type="ECO:0000313" key="2">
    <source>
        <dbReference type="Proteomes" id="UP000240042"/>
    </source>
</evidence>
<proteinExistence type="predicted"/>
<dbReference type="STRING" id="34097.SAMN02745150_00042"/>
<keyword evidence="2" id="KW-1185">Reference proteome</keyword>
<organism evidence="1 2">
    <name type="scientific">Brevinema andersonii</name>
    <dbReference type="NCBI Taxonomy" id="34097"/>
    <lineage>
        <taxon>Bacteria</taxon>
        <taxon>Pseudomonadati</taxon>
        <taxon>Spirochaetota</taxon>
        <taxon>Spirochaetia</taxon>
        <taxon>Brevinematales</taxon>
        <taxon>Brevinemataceae</taxon>
        <taxon>Brevinema</taxon>
    </lineage>
</organism>
<name>A0A1I1D3V1_BREAD</name>
<dbReference type="AlphaFoldDB" id="A0A1I1D3V1"/>
<dbReference type="Proteomes" id="UP000240042">
    <property type="component" value="Unassembled WGS sequence"/>
</dbReference>
<accession>A0A1I1D3V1</accession>
<protein>
    <submittedName>
        <fullName evidence="1">Uncharacterized protein</fullName>
    </submittedName>
</protein>
<reference evidence="2" key="1">
    <citation type="submission" date="2016-10" db="EMBL/GenBank/DDBJ databases">
        <authorList>
            <person name="Varghese N."/>
            <person name="Submissions S."/>
        </authorList>
    </citation>
    <scope>NUCLEOTIDE SEQUENCE [LARGE SCALE GENOMIC DNA]</scope>
    <source>
        <strain evidence="2">ATCC 43811</strain>
    </source>
</reference>
<gene>
    <name evidence="1" type="ORF">SAMN02745150_00042</name>
</gene>
<evidence type="ECO:0000313" key="1">
    <source>
        <dbReference type="EMBL" id="SFB67273.1"/>
    </source>
</evidence>
<sequence>MNQKYNIKDNGENMKKFLIVLIFLNACTVANKKEFLENIKGKYTLDSDKTKTVKVSANGRIIHNNIIYTFQEALSSTNAVYLLDDVQYAGLTYNTNTKKLMEIWATNFDKNSIDWENTSRTRKNIGTKQ</sequence>
<dbReference type="EMBL" id="FOKY01000001">
    <property type="protein sequence ID" value="SFB67273.1"/>
    <property type="molecule type" value="Genomic_DNA"/>
</dbReference>